<dbReference type="AlphaFoldDB" id="A0A8G2CHW0"/>
<evidence type="ECO:0000313" key="2">
    <source>
        <dbReference type="EMBL" id="SIQ15023.1"/>
    </source>
</evidence>
<accession>A0A8G2CHW0</accession>
<dbReference type="Proteomes" id="UP000186308">
    <property type="component" value="Unassembled WGS sequence"/>
</dbReference>
<protein>
    <submittedName>
        <fullName evidence="2">Hint domain-containing protein</fullName>
    </submittedName>
</protein>
<keyword evidence="3" id="KW-1185">Reference proteome</keyword>
<dbReference type="Gene3D" id="2.170.16.10">
    <property type="entry name" value="Hedgehog/Intein (Hint) domain"/>
    <property type="match status" value="1"/>
</dbReference>
<dbReference type="RefSeq" id="WP_051657500.1">
    <property type="nucleotide sequence ID" value="NZ_FTNE01000002.1"/>
</dbReference>
<organism evidence="2 3">
    <name type="scientific">Acidiphilium rubrum</name>
    <dbReference type="NCBI Taxonomy" id="526"/>
    <lineage>
        <taxon>Bacteria</taxon>
        <taxon>Pseudomonadati</taxon>
        <taxon>Pseudomonadota</taxon>
        <taxon>Alphaproteobacteria</taxon>
        <taxon>Acetobacterales</taxon>
        <taxon>Acidocellaceae</taxon>
        <taxon>Acidiphilium</taxon>
    </lineage>
</organism>
<dbReference type="OrthoDB" id="6305173at2"/>
<gene>
    <name evidence="2" type="ORF">SAMN05421828_10220</name>
</gene>
<feature type="domain" description="Hedgehog/Intein (Hint)" evidence="1">
    <location>
        <begin position="213"/>
        <end position="347"/>
    </location>
</feature>
<comment type="caution">
    <text evidence="2">The sequence shown here is derived from an EMBL/GenBank/DDBJ whole genome shotgun (WGS) entry which is preliminary data.</text>
</comment>
<evidence type="ECO:0000259" key="1">
    <source>
        <dbReference type="Pfam" id="PF13403"/>
    </source>
</evidence>
<proteinExistence type="predicted"/>
<dbReference type="SUPFAM" id="SSF51294">
    <property type="entry name" value="Hedgehog/intein (Hint) domain"/>
    <property type="match status" value="1"/>
</dbReference>
<name>A0A8G2CHW0_ACIRU</name>
<reference evidence="2 3" key="1">
    <citation type="submission" date="2017-01" db="EMBL/GenBank/DDBJ databases">
        <authorList>
            <person name="Varghese N."/>
            <person name="Submissions S."/>
        </authorList>
    </citation>
    <scope>NUCLEOTIDE SEQUENCE [LARGE SCALE GENOMIC DNA]</scope>
    <source>
        <strain evidence="2 3">ATCC 35905</strain>
    </source>
</reference>
<evidence type="ECO:0000313" key="3">
    <source>
        <dbReference type="Proteomes" id="UP000186308"/>
    </source>
</evidence>
<dbReference type="EMBL" id="FTNE01000002">
    <property type="protein sequence ID" value="SIQ15023.1"/>
    <property type="molecule type" value="Genomic_DNA"/>
</dbReference>
<dbReference type="InterPro" id="IPR028992">
    <property type="entry name" value="Hedgehog/Intein_dom"/>
</dbReference>
<dbReference type="Pfam" id="PF13403">
    <property type="entry name" value="Hint_2"/>
    <property type="match status" value="1"/>
</dbReference>
<dbReference type="InterPro" id="IPR036844">
    <property type="entry name" value="Hint_dom_sf"/>
</dbReference>
<sequence>MSTTTVTVGTGTVGSYTQVTTSGTVDLVVDGTQGILDVSGSAQSTLVIDIVSVSGTGFLFTDEISGGAYETFNPTSLGIIVPFLEIGFAPGAASAPGFGTLELGNNMATVTAPPPLKFSGTNNELIVDSGVSSSSLGAISGFAYTDTIDLRGVTGVASAVWTQNAGTAGGVLTLESATQADLADITLSTGSFTSSQFSITTDGLGGSAITVACYRVGTRIATAAGDVPVEALAIGDRVLTADGSHKPIKWLGRRAYSGRFAAGKPHLLPVHFAAGALGNGRPLRPLWVSPQHAMLVDGALIPAICLVNGVSIVQETAVERIEYVHVELDRHDVIFAEGAASETYINDDNRLMFHNAAEYAALYGADAIDHRYCAARIEDGPVLAAIQARLAALAGPVAAEAGQGDLAGWLERVETDRDGTHAVGWAVCPQYAAVPVCFELLHRGRVIHRALANLHRPDVEDAGFGSGRCGFRVRLPDGARLEDITVRRVADRAVLSSAAAFAAA</sequence>